<accession>A0AAP7ZQQ6</accession>
<evidence type="ECO:0000256" key="2">
    <source>
        <dbReference type="SAM" id="MobiDB-lite"/>
    </source>
</evidence>
<comment type="caution">
    <text evidence="3">The sequence shown here is derived from an EMBL/GenBank/DDBJ whole genome shotgun (WGS) entry which is preliminary data.</text>
</comment>
<protein>
    <submittedName>
        <fullName evidence="3">Uncharacterized protein</fullName>
    </submittedName>
</protein>
<feature type="coiled-coil region" evidence="1">
    <location>
        <begin position="271"/>
        <end position="298"/>
    </location>
</feature>
<gene>
    <name evidence="3" type="ORF">B7R77_17015</name>
</gene>
<evidence type="ECO:0000313" key="4">
    <source>
        <dbReference type="Proteomes" id="UP000216164"/>
    </source>
</evidence>
<feature type="region of interest" description="Disordered" evidence="2">
    <location>
        <begin position="304"/>
        <end position="323"/>
    </location>
</feature>
<dbReference type="AlphaFoldDB" id="A0AAP7ZQQ6"/>
<reference evidence="3 4" key="1">
    <citation type="submission" date="2017-04" db="EMBL/GenBank/DDBJ databases">
        <title>Genome Announcement: Closed genomes of Ralstonia solanacearum strains K60, UW551, and UW700.</title>
        <authorList>
            <person name="Hayes M."/>
            <person name="Macintyre A.M."/>
            <person name="Allen C."/>
        </authorList>
    </citation>
    <scope>NUCLEOTIDE SEQUENCE [LARGE SCALE GENOMIC DNA]</scope>
    <source>
        <strain evidence="3 4">UW25</strain>
    </source>
</reference>
<evidence type="ECO:0000256" key="1">
    <source>
        <dbReference type="SAM" id="Coils"/>
    </source>
</evidence>
<proteinExistence type="predicted"/>
<name>A0AAP7ZQQ6_RALSL</name>
<dbReference type="EMBL" id="NCTK01000001">
    <property type="protein sequence ID" value="OYQ14774.1"/>
    <property type="molecule type" value="Genomic_DNA"/>
</dbReference>
<dbReference type="Proteomes" id="UP000216164">
    <property type="component" value="Unassembled WGS sequence"/>
</dbReference>
<keyword evidence="1" id="KW-0175">Coiled coil</keyword>
<sequence>MIIEVLKRRDFLRHPTVQQIMNETAALLEQQAKKLQAVAKRHGMADEPQLANANLRWWTPDPNPWPGKHRVPEMLVRMMLEDAKWVTGFRSCTTRHEAMIDEACKRAAREKGHEWKPGDTYGYGSAWTGKLYRWSLQNCKRLLRDAGYKPTAAMKTLTAFVALLEAGRPGEQQAQTESRWYEPYGAHPHEIRFYSGNEFSYSGRTGNVQWRKASKVCEPINGSATAYFHDAPSERFALRAFLMQARAITTDQWREVKEAAQAAKKHAAEAHALADIRLKQAQQRRQQAEQQVQENATLDALGIFEAEPAQRKTDDEEQGYSTY</sequence>
<evidence type="ECO:0000313" key="3">
    <source>
        <dbReference type="EMBL" id="OYQ14774.1"/>
    </source>
</evidence>
<organism evidence="3 4">
    <name type="scientific">Ralstonia solanacearum K60</name>
    <dbReference type="NCBI Taxonomy" id="1091042"/>
    <lineage>
        <taxon>Bacteria</taxon>
        <taxon>Pseudomonadati</taxon>
        <taxon>Pseudomonadota</taxon>
        <taxon>Betaproteobacteria</taxon>
        <taxon>Burkholderiales</taxon>
        <taxon>Burkholderiaceae</taxon>
        <taxon>Ralstonia</taxon>
        <taxon>Ralstonia solanacearum species complex</taxon>
    </lineage>
</organism>